<protein>
    <submittedName>
        <fullName evidence="1">Uncharacterized protein</fullName>
    </submittedName>
</protein>
<dbReference type="AlphaFoldDB" id="A0A161ZY79"/>
<gene>
    <name evidence="1" type="ORF">DCAR_020465</name>
</gene>
<comment type="caution">
    <text evidence="1">The sequence shown here is derived from an EMBL/GenBank/DDBJ whole genome shotgun (WGS) entry which is preliminary data.</text>
</comment>
<dbReference type="Gramene" id="KZM92170">
    <property type="protein sequence ID" value="KZM92170"/>
    <property type="gene ID" value="DCAR_020465"/>
</dbReference>
<organism evidence="1">
    <name type="scientific">Daucus carota subsp. sativus</name>
    <name type="common">Carrot</name>
    <dbReference type="NCBI Taxonomy" id="79200"/>
    <lineage>
        <taxon>Eukaryota</taxon>
        <taxon>Viridiplantae</taxon>
        <taxon>Streptophyta</taxon>
        <taxon>Embryophyta</taxon>
        <taxon>Tracheophyta</taxon>
        <taxon>Spermatophyta</taxon>
        <taxon>Magnoliopsida</taxon>
        <taxon>eudicotyledons</taxon>
        <taxon>Gunneridae</taxon>
        <taxon>Pentapetalae</taxon>
        <taxon>asterids</taxon>
        <taxon>campanulids</taxon>
        <taxon>Apiales</taxon>
        <taxon>Apiaceae</taxon>
        <taxon>Apioideae</taxon>
        <taxon>Scandiceae</taxon>
        <taxon>Daucinae</taxon>
        <taxon>Daucus</taxon>
        <taxon>Daucus sect. Daucus</taxon>
    </lineage>
</organism>
<name>A0A161ZY79_DAUCS</name>
<reference evidence="1" key="1">
    <citation type="journal article" date="2016" name="Nat. Genet.">
        <title>A high-quality carrot genome assembly provides new insights into carotenoid accumulation and asterid genome evolution.</title>
        <authorList>
            <person name="Iorizzo M."/>
            <person name="Ellison S."/>
            <person name="Senalik D."/>
            <person name="Zeng P."/>
            <person name="Satapoomin P."/>
            <person name="Huang J."/>
            <person name="Bowman M."/>
            <person name="Iovene M."/>
            <person name="Sanseverino W."/>
            <person name="Cavagnaro P."/>
            <person name="Yildiz M."/>
            <person name="Macko-Podgorni A."/>
            <person name="Moranska E."/>
            <person name="Grzebelus E."/>
            <person name="Grzebelus D."/>
            <person name="Ashrafi H."/>
            <person name="Zheng Z."/>
            <person name="Cheng S."/>
            <person name="Spooner D."/>
            <person name="Van Deynze A."/>
            <person name="Simon P."/>
        </authorList>
    </citation>
    <scope>NUCLEOTIDE SEQUENCE [LARGE SCALE GENOMIC DNA]</scope>
    <source>
        <tissue evidence="1">Leaf</tissue>
    </source>
</reference>
<dbReference type="EMBL" id="LNRQ01000006">
    <property type="protein sequence ID" value="KZM92170.1"/>
    <property type="molecule type" value="Genomic_DNA"/>
</dbReference>
<evidence type="ECO:0000313" key="1">
    <source>
        <dbReference type="EMBL" id="KZM92170.1"/>
    </source>
</evidence>
<accession>A0A161ZY79</accession>
<sequence length="57" mass="6893">MKLNRSFSDERKERCSLYFGERNKKYPKFAKLNSFGRFYRCEMSKVVDLIGWFGTNL</sequence>
<proteinExistence type="predicted"/>